<evidence type="ECO:0000313" key="1">
    <source>
        <dbReference type="EMBL" id="EJW91606.1"/>
    </source>
</evidence>
<name>J9F9N4_9ZZZZ</name>
<accession>J9F9N4</accession>
<sequence length="46" mass="4961">MSSVSIGFPVYVSFLIIFCSSYSCTRILDGSPSSICVVVESCLYTV</sequence>
<reference evidence="1" key="1">
    <citation type="journal article" date="2012" name="PLoS ONE">
        <title>Gene sets for utilization of primary and secondary nutrition supplies in the distal gut of endangered iberian lynx.</title>
        <authorList>
            <person name="Alcaide M."/>
            <person name="Messina E."/>
            <person name="Richter M."/>
            <person name="Bargiela R."/>
            <person name="Peplies J."/>
            <person name="Huws S.A."/>
            <person name="Newbold C.J."/>
            <person name="Golyshin P.N."/>
            <person name="Simon M.A."/>
            <person name="Lopez G."/>
            <person name="Yakimov M.M."/>
            <person name="Ferrer M."/>
        </authorList>
    </citation>
    <scope>NUCLEOTIDE SEQUENCE</scope>
</reference>
<comment type="caution">
    <text evidence="1">The sequence shown here is derived from an EMBL/GenBank/DDBJ whole genome shotgun (WGS) entry which is preliminary data.</text>
</comment>
<organism evidence="1">
    <name type="scientific">gut metagenome</name>
    <dbReference type="NCBI Taxonomy" id="749906"/>
    <lineage>
        <taxon>unclassified sequences</taxon>
        <taxon>metagenomes</taxon>
        <taxon>organismal metagenomes</taxon>
    </lineage>
</organism>
<dbReference type="EMBL" id="AMCI01008064">
    <property type="protein sequence ID" value="EJW91606.1"/>
    <property type="molecule type" value="Genomic_DNA"/>
</dbReference>
<proteinExistence type="predicted"/>
<dbReference type="AlphaFoldDB" id="J9F9N4"/>
<protein>
    <submittedName>
        <fullName evidence="1">Uncharacterized protein</fullName>
    </submittedName>
</protein>
<gene>
    <name evidence="1" type="ORF">EVA_20287</name>
</gene>